<sequence length="121" mass="13440">MKLNNGEILNSKEPLEELIRQKFPVRTALALLKLARKLDEVLIPAQEVRNGLIRTYGSPNKDNPALIEVRPDSEGFAKYCEELGELLSEEVELVLKPVAIPDTVEVSPATMVALEKFITVA</sequence>
<reference evidence="1" key="1">
    <citation type="journal article" date="2015" name="Nature">
        <title>Complex archaea that bridge the gap between prokaryotes and eukaryotes.</title>
        <authorList>
            <person name="Spang A."/>
            <person name="Saw J.H."/>
            <person name="Jorgensen S.L."/>
            <person name="Zaremba-Niedzwiedzka K."/>
            <person name="Martijn J."/>
            <person name="Lind A.E."/>
            <person name="van Eijk R."/>
            <person name="Schleper C."/>
            <person name="Guy L."/>
            <person name="Ettema T.J."/>
        </authorList>
    </citation>
    <scope>NUCLEOTIDE SEQUENCE</scope>
</reference>
<accession>A0A0F9EAY0</accession>
<protein>
    <submittedName>
        <fullName evidence="1">Uncharacterized protein</fullName>
    </submittedName>
</protein>
<organism evidence="1">
    <name type="scientific">marine sediment metagenome</name>
    <dbReference type="NCBI Taxonomy" id="412755"/>
    <lineage>
        <taxon>unclassified sequences</taxon>
        <taxon>metagenomes</taxon>
        <taxon>ecological metagenomes</taxon>
    </lineage>
</organism>
<evidence type="ECO:0000313" key="1">
    <source>
        <dbReference type="EMBL" id="KKL21193.1"/>
    </source>
</evidence>
<dbReference type="EMBL" id="LAZR01037820">
    <property type="protein sequence ID" value="KKL21193.1"/>
    <property type="molecule type" value="Genomic_DNA"/>
</dbReference>
<dbReference type="AlphaFoldDB" id="A0A0F9EAY0"/>
<comment type="caution">
    <text evidence="1">The sequence shown here is derived from an EMBL/GenBank/DDBJ whole genome shotgun (WGS) entry which is preliminary data.</text>
</comment>
<gene>
    <name evidence="1" type="ORF">LCGC14_2447920</name>
</gene>
<name>A0A0F9EAY0_9ZZZZ</name>
<proteinExistence type="predicted"/>